<dbReference type="RefSeq" id="WP_093574732.1">
    <property type="nucleotide sequence ID" value="NZ_FOWC01000006.1"/>
</dbReference>
<dbReference type="EMBL" id="FOWC01000006">
    <property type="protein sequence ID" value="SFP71185.1"/>
    <property type="molecule type" value="Genomic_DNA"/>
</dbReference>
<dbReference type="CDD" id="cd01097">
    <property type="entry name" value="Tetrahydromethanopterin_reductase"/>
    <property type="match status" value="1"/>
</dbReference>
<evidence type="ECO:0000259" key="2">
    <source>
        <dbReference type="Pfam" id="PF00296"/>
    </source>
</evidence>
<proteinExistence type="predicted"/>
<dbReference type="InterPro" id="IPR011251">
    <property type="entry name" value="Luciferase-like_dom"/>
</dbReference>
<gene>
    <name evidence="3" type="ORF">SAMN05421854_106352</name>
</gene>
<dbReference type="InterPro" id="IPR036661">
    <property type="entry name" value="Luciferase-like_sf"/>
</dbReference>
<protein>
    <submittedName>
        <fullName evidence="3">5,10-methylenetetrahydromethanopterin reductase</fullName>
    </submittedName>
</protein>
<dbReference type="Gene3D" id="3.20.20.30">
    <property type="entry name" value="Luciferase-like domain"/>
    <property type="match status" value="1"/>
</dbReference>
<reference evidence="3 4" key="1">
    <citation type="submission" date="2016-10" db="EMBL/GenBank/DDBJ databases">
        <authorList>
            <person name="de Groot N.N."/>
        </authorList>
    </citation>
    <scope>NUCLEOTIDE SEQUENCE [LARGE SCALE GENOMIC DNA]</scope>
    <source>
        <strain evidence="3 4">DSM 44637</strain>
    </source>
</reference>
<evidence type="ECO:0000313" key="4">
    <source>
        <dbReference type="Proteomes" id="UP000199137"/>
    </source>
</evidence>
<evidence type="ECO:0000256" key="1">
    <source>
        <dbReference type="ARBA" id="ARBA00023002"/>
    </source>
</evidence>
<dbReference type="STRING" id="112413.SAMN05421854_106352"/>
<name>A0A1I5SKC2_9PSEU</name>
<organism evidence="3 4">
    <name type="scientific">Amycolatopsis rubida</name>
    <dbReference type="NCBI Taxonomy" id="112413"/>
    <lineage>
        <taxon>Bacteria</taxon>
        <taxon>Bacillati</taxon>
        <taxon>Actinomycetota</taxon>
        <taxon>Actinomycetes</taxon>
        <taxon>Pseudonocardiales</taxon>
        <taxon>Pseudonocardiaceae</taxon>
        <taxon>Amycolatopsis</taxon>
    </lineage>
</organism>
<dbReference type="GO" id="GO:0016705">
    <property type="term" value="F:oxidoreductase activity, acting on paired donors, with incorporation or reduction of molecular oxygen"/>
    <property type="evidence" value="ECO:0007669"/>
    <property type="project" value="InterPro"/>
</dbReference>
<dbReference type="OrthoDB" id="7816697at2"/>
<sequence length="333" mass="35604">MTKFSIMTTGALPMSAYVPLAQQVEAYGFSEMHIADDLVFRPAWPILTLIAANTTTLRFGPFIVTPAVANPVYHAANLAALDELSGGRMVCGLGRGGFNTLIASKPHRPLTMLREAWHLMDRMLTGDRTPFAGEFFEATAELYFQFEVPRRVPLFIGTWGPQTARLAGKFAPGIKIDCTAGPQHIARLRSEFLAGRAAAGRSGDDAEIIAGPLTSIHEDRAVADDHIRGFLALLQPFLAPMTRAAGIAEEEINASYDAFNRGDVREAKALVTDKAIEAFTLTGTPGDVIERVEGMVAAGADHVAFGPPIGPDPMGALALLGTKVLPHFGAGRP</sequence>
<feature type="domain" description="Luciferase-like" evidence="2">
    <location>
        <begin position="12"/>
        <end position="302"/>
    </location>
</feature>
<dbReference type="PANTHER" id="PTHR43244">
    <property type="match status" value="1"/>
</dbReference>
<dbReference type="Proteomes" id="UP000199137">
    <property type="component" value="Unassembled WGS sequence"/>
</dbReference>
<dbReference type="AlphaFoldDB" id="A0A1I5SKC2"/>
<dbReference type="SUPFAM" id="SSF51679">
    <property type="entry name" value="Bacterial luciferase-like"/>
    <property type="match status" value="1"/>
</dbReference>
<keyword evidence="1" id="KW-0560">Oxidoreductase</keyword>
<evidence type="ECO:0000313" key="3">
    <source>
        <dbReference type="EMBL" id="SFP71185.1"/>
    </source>
</evidence>
<dbReference type="InterPro" id="IPR050564">
    <property type="entry name" value="F420-G6PD/mer"/>
</dbReference>
<dbReference type="Pfam" id="PF00296">
    <property type="entry name" value="Bac_luciferase"/>
    <property type="match status" value="1"/>
</dbReference>
<dbReference type="PANTHER" id="PTHR43244:SF1">
    <property type="entry name" value="5,10-METHYLENETETRAHYDROMETHANOPTERIN REDUCTASE"/>
    <property type="match status" value="1"/>
</dbReference>
<accession>A0A1I5SKC2</accession>